<evidence type="ECO:0000256" key="1">
    <source>
        <dbReference type="SAM" id="MobiDB-lite"/>
    </source>
</evidence>
<proteinExistence type="predicted"/>
<evidence type="ECO:0000313" key="4">
    <source>
        <dbReference type="Proteomes" id="UP000031197"/>
    </source>
</evidence>
<feature type="region of interest" description="Disordered" evidence="1">
    <location>
        <begin position="21"/>
        <end position="45"/>
    </location>
</feature>
<feature type="compositionally biased region" description="Basic and acidic residues" evidence="1">
    <location>
        <begin position="28"/>
        <end position="45"/>
    </location>
</feature>
<comment type="caution">
    <text evidence="3">The sequence shown here is derived from an EMBL/GenBank/DDBJ whole genome shotgun (WGS) entry which is preliminary data.</text>
</comment>
<keyword evidence="4" id="KW-1185">Reference proteome</keyword>
<dbReference type="Gene3D" id="3.10.450.160">
    <property type="entry name" value="inner membrane protein cigr"/>
    <property type="match status" value="1"/>
</dbReference>
<keyword evidence="2" id="KW-0732">Signal</keyword>
<sequence length="104" mass="11685">MKILLLLGIACAFTINSLPADANPNYPQKDKTLPPGIEKKYERTGKLPPGWEKKLIVGKRLDHDIYEHGKVIVPMGDDGIITVRIENKVVRLIQATREIVEILD</sequence>
<evidence type="ECO:0000256" key="2">
    <source>
        <dbReference type="SAM" id="SignalP"/>
    </source>
</evidence>
<gene>
    <name evidence="3" type="ORF">RJ41_11600</name>
</gene>
<protein>
    <submittedName>
        <fullName evidence="3">Uncharacterized protein</fullName>
    </submittedName>
</protein>
<organism evidence="3 4">
    <name type="scientific">Alteromonas marina</name>
    <dbReference type="NCBI Taxonomy" id="203795"/>
    <lineage>
        <taxon>Bacteria</taxon>
        <taxon>Pseudomonadati</taxon>
        <taxon>Pseudomonadota</taxon>
        <taxon>Gammaproteobacteria</taxon>
        <taxon>Alteromonadales</taxon>
        <taxon>Alteromonadaceae</taxon>
        <taxon>Alteromonas/Salinimonas group</taxon>
        <taxon>Alteromonas</taxon>
    </lineage>
</organism>
<accession>A0A0B3YEG3</accession>
<dbReference type="Proteomes" id="UP000031197">
    <property type="component" value="Unassembled WGS sequence"/>
</dbReference>
<dbReference type="EMBL" id="JWLW01000018">
    <property type="protein sequence ID" value="KHT52039.1"/>
    <property type="molecule type" value="Genomic_DNA"/>
</dbReference>
<feature type="signal peptide" evidence="2">
    <location>
        <begin position="1"/>
        <end position="22"/>
    </location>
</feature>
<feature type="chain" id="PRO_5002100944" evidence="2">
    <location>
        <begin position="23"/>
        <end position="104"/>
    </location>
</feature>
<dbReference type="OrthoDB" id="5739345at2"/>
<name>A0A0B3YEG3_9ALTE</name>
<evidence type="ECO:0000313" key="3">
    <source>
        <dbReference type="EMBL" id="KHT52039.1"/>
    </source>
</evidence>
<dbReference type="AlphaFoldDB" id="A0A0B3YEG3"/>
<reference evidence="3 4" key="1">
    <citation type="submission" date="2014-12" db="EMBL/GenBank/DDBJ databases">
        <title>Genome sequencing of Alteromonas marina AD001.</title>
        <authorList>
            <person name="Adrian T.G.S."/>
            <person name="Chan K.G."/>
        </authorList>
    </citation>
    <scope>NUCLEOTIDE SEQUENCE [LARGE SCALE GENOMIC DNA]</scope>
    <source>
        <strain evidence="3 4">AD001</strain>
    </source>
</reference>